<dbReference type="EMBL" id="MHOX01000019">
    <property type="protein sequence ID" value="OGZ71011.1"/>
    <property type="molecule type" value="Genomic_DNA"/>
</dbReference>
<evidence type="ECO:0000313" key="2">
    <source>
        <dbReference type="EMBL" id="OGZ71011.1"/>
    </source>
</evidence>
<dbReference type="SUPFAM" id="SSF69318">
    <property type="entry name" value="Integrin alpha N-terminal domain"/>
    <property type="match status" value="1"/>
</dbReference>
<evidence type="ECO:0000256" key="1">
    <source>
        <dbReference type="ARBA" id="ARBA00022729"/>
    </source>
</evidence>
<proteinExistence type="predicted"/>
<dbReference type="AlphaFoldDB" id="A0A1G2I8Y4"/>
<comment type="caution">
    <text evidence="2">The sequence shown here is derived from an EMBL/GenBank/DDBJ whole genome shotgun (WGS) entry which is preliminary data.</text>
</comment>
<reference evidence="2 3" key="1">
    <citation type="journal article" date="2016" name="Nat. Commun.">
        <title>Thousands of microbial genomes shed light on interconnected biogeochemical processes in an aquifer system.</title>
        <authorList>
            <person name="Anantharaman K."/>
            <person name="Brown C.T."/>
            <person name="Hug L.A."/>
            <person name="Sharon I."/>
            <person name="Castelle C.J."/>
            <person name="Probst A.J."/>
            <person name="Thomas B.C."/>
            <person name="Singh A."/>
            <person name="Wilkins M.J."/>
            <person name="Karaoz U."/>
            <person name="Brodie E.L."/>
            <person name="Williams K.H."/>
            <person name="Hubbard S.S."/>
            <person name="Banfield J.F."/>
        </authorList>
    </citation>
    <scope>NUCLEOTIDE SEQUENCE [LARGE SCALE GENOMIC DNA]</scope>
</reference>
<protein>
    <recommendedName>
        <fullName evidence="4">VCBS repeat-containing protein</fullName>
    </recommendedName>
</protein>
<dbReference type="PROSITE" id="PS51257">
    <property type="entry name" value="PROKAR_LIPOPROTEIN"/>
    <property type="match status" value="1"/>
</dbReference>
<gene>
    <name evidence="2" type="ORF">A2904_01490</name>
</gene>
<dbReference type="InterPro" id="IPR028994">
    <property type="entry name" value="Integrin_alpha_N"/>
</dbReference>
<accession>A0A1G2I8Y4</accession>
<name>A0A1G2I8Y4_9BACT</name>
<organism evidence="2 3">
    <name type="scientific">Candidatus Staskawiczbacteria bacterium RIFCSPLOWO2_01_FULL_33_9</name>
    <dbReference type="NCBI Taxonomy" id="1802211"/>
    <lineage>
        <taxon>Bacteria</taxon>
        <taxon>Candidatus Staskawicziibacteriota</taxon>
    </lineage>
</organism>
<sequence>MRKLVYSGLIASGLAGVVGCEKSTDSIMRENIINRIPEADIPVAKYISHYDSTSPSIAVGDMNGDRRNDIVLVSRGNIYVFLNNGNGSYSQQILPNRVEKVEIEKR</sequence>
<dbReference type="InterPro" id="IPR013517">
    <property type="entry name" value="FG-GAP"/>
</dbReference>
<keyword evidence="1" id="KW-0732">Signal</keyword>
<dbReference type="Proteomes" id="UP000176308">
    <property type="component" value="Unassembled WGS sequence"/>
</dbReference>
<evidence type="ECO:0008006" key="4">
    <source>
        <dbReference type="Google" id="ProtNLM"/>
    </source>
</evidence>
<evidence type="ECO:0000313" key="3">
    <source>
        <dbReference type="Proteomes" id="UP000176308"/>
    </source>
</evidence>
<dbReference type="Pfam" id="PF13517">
    <property type="entry name" value="FG-GAP_3"/>
    <property type="match status" value="1"/>
</dbReference>